<dbReference type="InterPro" id="IPR017039">
    <property type="entry name" value="Virul_fac_BrkB"/>
</dbReference>
<evidence type="ECO:0000256" key="3">
    <source>
        <dbReference type="ARBA" id="ARBA00022692"/>
    </source>
</evidence>
<dbReference type="EMBL" id="CACRYJ010000010">
    <property type="protein sequence ID" value="VZO35409.1"/>
    <property type="molecule type" value="Genomic_DNA"/>
</dbReference>
<dbReference type="PANTHER" id="PTHR30213">
    <property type="entry name" value="INNER MEMBRANE PROTEIN YHJD"/>
    <property type="match status" value="1"/>
</dbReference>
<organism evidence="7 8">
    <name type="scientific">Occultella aeris</name>
    <dbReference type="NCBI Taxonomy" id="2761496"/>
    <lineage>
        <taxon>Bacteria</taxon>
        <taxon>Bacillati</taxon>
        <taxon>Actinomycetota</taxon>
        <taxon>Actinomycetes</taxon>
        <taxon>Micrococcales</taxon>
        <taxon>Ruaniaceae</taxon>
        <taxon>Occultella</taxon>
    </lineage>
</organism>
<keyword evidence="5 6" id="KW-0472">Membrane</keyword>
<sequence>MSGTLRDRAAVPARRVVAAAERVQRLFPARVWRHFTHNGGFVLAAGVSYQALFAIFATLYIAFAAVGLWLGASTPAIEALISLVDTYLPGLIGENGVLTEDQVFAIARDASALLSITGLIAVIVFVWTAIGWISYSRLAVRTIFGLPPDTRQYVRLKARDFVVAVFFSLMLLVGGVLSSAGSWFLSEVFDALGWSTTSTAFNALIRMATVLVAFVVDALTLTAIFKFLGGASVPWRRIVPGAAVGGAAIVVLQLGAGYLLSSSPSNPLLATFAVFIGLLLWCRLAGVVMLVSAAWVAVSVADAGLSLSPDSDTDAEPDPDTRLAQLLAVCEEIRDAAAAHRDAPFFRRRAARRREEAAIEELDELLRGDLAPDRSGPAGVGK</sequence>
<evidence type="ECO:0000256" key="4">
    <source>
        <dbReference type="ARBA" id="ARBA00022989"/>
    </source>
</evidence>
<evidence type="ECO:0000313" key="7">
    <source>
        <dbReference type="EMBL" id="VZO35409.1"/>
    </source>
</evidence>
<evidence type="ECO:0000256" key="1">
    <source>
        <dbReference type="ARBA" id="ARBA00004651"/>
    </source>
</evidence>
<feature type="transmembrane region" description="Helical" evidence="6">
    <location>
        <begin position="204"/>
        <end position="225"/>
    </location>
</feature>
<evidence type="ECO:0000256" key="5">
    <source>
        <dbReference type="ARBA" id="ARBA00023136"/>
    </source>
</evidence>
<dbReference type="PANTHER" id="PTHR30213:SF1">
    <property type="entry name" value="INNER MEMBRANE PROTEIN YHJD"/>
    <property type="match status" value="1"/>
</dbReference>
<dbReference type="AlphaFoldDB" id="A0A7M4DER6"/>
<protein>
    <recommendedName>
        <fullName evidence="9">YihY/virulence factor BrkB family protein</fullName>
    </recommendedName>
</protein>
<keyword evidence="2" id="KW-1003">Cell membrane</keyword>
<evidence type="ECO:0000313" key="8">
    <source>
        <dbReference type="Proteomes" id="UP000419743"/>
    </source>
</evidence>
<feature type="transmembrane region" description="Helical" evidence="6">
    <location>
        <begin position="272"/>
        <end position="298"/>
    </location>
</feature>
<dbReference type="Pfam" id="PF03631">
    <property type="entry name" value="Virul_fac_BrkB"/>
    <property type="match status" value="1"/>
</dbReference>
<gene>
    <name evidence="7" type="ORF">HALOF300_00607</name>
</gene>
<keyword evidence="8" id="KW-1185">Reference proteome</keyword>
<evidence type="ECO:0000256" key="2">
    <source>
        <dbReference type="ARBA" id="ARBA00022475"/>
    </source>
</evidence>
<name>A0A7M4DER6_9MICO</name>
<dbReference type="Proteomes" id="UP000419743">
    <property type="component" value="Unassembled WGS sequence"/>
</dbReference>
<feature type="transmembrane region" description="Helical" evidence="6">
    <location>
        <begin position="161"/>
        <end position="184"/>
    </location>
</feature>
<evidence type="ECO:0000256" key="6">
    <source>
        <dbReference type="SAM" id="Phobius"/>
    </source>
</evidence>
<accession>A0A7M4DER6</accession>
<comment type="caution">
    <text evidence="7">The sequence shown here is derived from an EMBL/GenBank/DDBJ whole genome shotgun (WGS) entry which is preliminary data.</text>
</comment>
<proteinExistence type="predicted"/>
<dbReference type="GO" id="GO:0005886">
    <property type="term" value="C:plasma membrane"/>
    <property type="evidence" value="ECO:0007669"/>
    <property type="project" value="UniProtKB-SubCell"/>
</dbReference>
<keyword evidence="4 6" id="KW-1133">Transmembrane helix</keyword>
<feature type="transmembrane region" description="Helical" evidence="6">
    <location>
        <begin position="112"/>
        <end position="135"/>
    </location>
</feature>
<dbReference type="RefSeq" id="WP_156739171.1">
    <property type="nucleotide sequence ID" value="NZ_CACRYJ010000010.1"/>
</dbReference>
<feature type="transmembrane region" description="Helical" evidence="6">
    <location>
        <begin position="40"/>
        <end position="70"/>
    </location>
</feature>
<keyword evidence="3 6" id="KW-0812">Transmembrane</keyword>
<reference evidence="7 8" key="1">
    <citation type="submission" date="2019-11" db="EMBL/GenBank/DDBJ databases">
        <authorList>
            <person name="Criscuolo A."/>
        </authorList>
    </citation>
    <scope>NUCLEOTIDE SEQUENCE [LARGE SCALE GENOMIC DNA]</scope>
    <source>
        <strain evidence="7">CIP111667</strain>
    </source>
</reference>
<feature type="transmembrane region" description="Helical" evidence="6">
    <location>
        <begin position="237"/>
        <end position="260"/>
    </location>
</feature>
<comment type="subcellular location">
    <subcellularLocation>
        <location evidence="1">Cell membrane</location>
        <topology evidence="1">Multi-pass membrane protein</topology>
    </subcellularLocation>
</comment>
<evidence type="ECO:0008006" key="9">
    <source>
        <dbReference type="Google" id="ProtNLM"/>
    </source>
</evidence>